<keyword evidence="1" id="KW-1133">Transmembrane helix</keyword>
<gene>
    <name evidence="2" type="ORF">ENW73_04135</name>
</gene>
<evidence type="ECO:0008006" key="3">
    <source>
        <dbReference type="Google" id="ProtNLM"/>
    </source>
</evidence>
<proteinExistence type="predicted"/>
<feature type="transmembrane region" description="Helical" evidence="1">
    <location>
        <begin position="72"/>
        <end position="94"/>
    </location>
</feature>
<protein>
    <recommendedName>
        <fullName evidence="3">DUF4190 domain-containing protein</fullName>
    </recommendedName>
</protein>
<dbReference type="EMBL" id="DTLI01000107">
    <property type="protein sequence ID" value="HHS52039.1"/>
    <property type="molecule type" value="Genomic_DNA"/>
</dbReference>
<reference evidence="2" key="1">
    <citation type="journal article" date="2020" name="mSystems">
        <title>Genome- and Community-Level Interaction Insights into Carbon Utilization and Element Cycling Functions of Hydrothermarchaeota in Hydrothermal Sediment.</title>
        <authorList>
            <person name="Zhou Z."/>
            <person name="Liu Y."/>
            <person name="Xu W."/>
            <person name="Pan J."/>
            <person name="Luo Z.H."/>
            <person name="Li M."/>
        </authorList>
    </citation>
    <scope>NUCLEOTIDE SEQUENCE [LARGE SCALE GENOMIC DNA]</scope>
    <source>
        <strain evidence="2">SpSt-876</strain>
    </source>
</reference>
<name>A0A7C6ECL5_UNCW3</name>
<keyword evidence="1" id="KW-0472">Membrane</keyword>
<keyword evidence="1" id="KW-0812">Transmembrane</keyword>
<sequence length="104" mass="11670">MNEMQNNEEKKSEIKIPEDQNLRTTALIDILYLTNLTWLYVFSLICPLFGIVFGVIISTGSLSAKGKRIGKICLILGIINIAISILILIMLAVFRNFLADLIGW</sequence>
<comment type="caution">
    <text evidence="2">The sequence shown here is derived from an EMBL/GenBank/DDBJ whole genome shotgun (WGS) entry which is preliminary data.</text>
</comment>
<evidence type="ECO:0000313" key="2">
    <source>
        <dbReference type="EMBL" id="HHS52039.1"/>
    </source>
</evidence>
<evidence type="ECO:0000256" key="1">
    <source>
        <dbReference type="SAM" id="Phobius"/>
    </source>
</evidence>
<dbReference type="AlphaFoldDB" id="A0A7C6ECL5"/>
<organism evidence="2">
    <name type="scientific">candidate division WOR-3 bacterium</name>
    <dbReference type="NCBI Taxonomy" id="2052148"/>
    <lineage>
        <taxon>Bacteria</taxon>
        <taxon>Bacteria division WOR-3</taxon>
    </lineage>
</organism>
<accession>A0A7C6ECL5</accession>
<feature type="transmembrane region" description="Helical" evidence="1">
    <location>
        <begin position="38"/>
        <end position="60"/>
    </location>
</feature>